<dbReference type="EMBL" id="JABSTQ010003484">
    <property type="protein sequence ID" value="KAG0443401.1"/>
    <property type="molecule type" value="Genomic_DNA"/>
</dbReference>
<protein>
    <submittedName>
        <fullName evidence="1">Uncharacterized protein</fullName>
    </submittedName>
</protein>
<proteinExistence type="predicted"/>
<sequence>MDIVDYFLLTRQVSTALRVLSHSTATALRFPVENHGWSKDFRTTAWFFKQ</sequence>
<accession>A0AC60QUP3</accession>
<evidence type="ECO:0000313" key="1">
    <source>
        <dbReference type="EMBL" id="KAG0443401.1"/>
    </source>
</evidence>
<organism evidence="1 2">
    <name type="scientific">Ixodes persulcatus</name>
    <name type="common">Taiga tick</name>
    <dbReference type="NCBI Taxonomy" id="34615"/>
    <lineage>
        <taxon>Eukaryota</taxon>
        <taxon>Metazoa</taxon>
        <taxon>Ecdysozoa</taxon>
        <taxon>Arthropoda</taxon>
        <taxon>Chelicerata</taxon>
        <taxon>Arachnida</taxon>
        <taxon>Acari</taxon>
        <taxon>Parasitiformes</taxon>
        <taxon>Ixodida</taxon>
        <taxon>Ixodoidea</taxon>
        <taxon>Ixodidae</taxon>
        <taxon>Ixodinae</taxon>
        <taxon>Ixodes</taxon>
    </lineage>
</organism>
<gene>
    <name evidence="1" type="ORF">HPB47_014961</name>
</gene>
<feature type="non-terminal residue" evidence="1">
    <location>
        <position position="50"/>
    </location>
</feature>
<name>A0AC60QUP3_IXOPE</name>
<evidence type="ECO:0000313" key="2">
    <source>
        <dbReference type="Proteomes" id="UP000805193"/>
    </source>
</evidence>
<comment type="caution">
    <text evidence="1">The sequence shown here is derived from an EMBL/GenBank/DDBJ whole genome shotgun (WGS) entry which is preliminary data.</text>
</comment>
<reference evidence="1 2" key="1">
    <citation type="journal article" date="2020" name="Cell">
        <title>Large-Scale Comparative Analyses of Tick Genomes Elucidate Their Genetic Diversity and Vector Capacities.</title>
        <authorList>
            <consortium name="Tick Genome and Microbiome Consortium (TIGMIC)"/>
            <person name="Jia N."/>
            <person name="Wang J."/>
            <person name="Shi W."/>
            <person name="Du L."/>
            <person name="Sun Y."/>
            <person name="Zhan W."/>
            <person name="Jiang J.F."/>
            <person name="Wang Q."/>
            <person name="Zhang B."/>
            <person name="Ji P."/>
            <person name="Bell-Sakyi L."/>
            <person name="Cui X.M."/>
            <person name="Yuan T.T."/>
            <person name="Jiang B.G."/>
            <person name="Yang W.F."/>
            <person name="Lam T.T."/>
            <person name="Chang Q.C."/>
            <person name="Ding S.J."/>
            <person name="Wang X.J."/>
            <person name="Zhu J.G."/>
            <person name="Ruan X.D."/>
            <person name="Zhao L."/>
            <person name="Wei J.T."/>
            <person name="Ye R.Z."/>
            <person name="Que T.C."/>
            <person name="Du C.H."/>
            <person name="Zhou Y.H."/>
            <person name="Cheng J.X."/>
            <person name="Dai P.F."/>
            <person name="Guo W.B."/>
            <person name="Han X.H."/>
            <person name="Huang E.J."/>
            <person name="Li L.F."/>
            <person name="Wei W."/>
            <person name="Gao Y.C."/>
            <person name="Liu J.Z."/>
            <person name="Shao H.Z."/>
            <person name="Wang X."/>
            <person name="Wang C.C."/>
            <person name="Yang T.C."/>
            <person name="Huo Q.B."/>
            <person name="Li W."/>
            <person name="Chen H.Y."/>
            <person name="Chen S.E."/>
            <person name="Zhou L.G."/>
            <person name="Ni X.B."/>
            <person name="Tian J.H."/>
            <person name="Sheng Y."/>
            <person name="Liu T."/>
            <person name="Pan Y.S."/>
            <person name="Xia L.Y."/>
            <person name="Li J."/>
            <person name="Zhao F."/>
            <person name="Cao W.C."/>
        </authorList>
    </citation>
    <scope>NUCLEOTIDE SEQUENCE [LARGE SCALE GENOMIC DNA]</scope>
    <source>
        <strain evidence="1">Iper-2018</strain>
    </source>
</reference>
<keyword evidence="2" id="KW-1185">Reference proteome</keyword>
<dbReference type="Proteomes" id="UP000805193">
    <property type="component" value="Unassembled WGS sequence"/>
</dbReference>